<proteinExistence type="predicted"/>
<accession>A0A2D4KZ92</accession>
<sequence length="123" mass="14343">MSPIRITRANFTGEPCRRQVERNGSICFEKRQASLFSVNQDLLILAILRCVHQPQFSPARTTYRKNVIFFEDGFFHCSMQPVRLYSDLPSKFELIQSLFSIFKIGKGLLDACHLLKHLENMYK</sequence>
<dbReference type="AlphaFoldDB" id="A0A2D4KZ92"/>
<dbReference type="EMBL" id="IACL01100641">
    <property type="protein sequence ID" value="LAB14058.1"/>
    <property type="molecule type" value="Transcribed_RNA"/>
</dbReference>
<evidence type="ECO:0000313" key="1">
    <source>
        <dbReference type="EMBL" id="LAB14058.1"/>
    </source>
</evidence>
<organism evidence="1">
    <name type="scientific">Micrurus paraensis</name>
    <dbReference type="NCBI Taxonomy" id="1970185"/>
    <lineage>
        <taxon>Eukaryota</taxon>
        <taxon>Metazoa</taxon>
        <taxon>Chordata</taxon>
        <taxon>Craniata</taxon>
        <taxon>Vertebrata</taxon>
        <taxon>Euteleostomi</taxon>
        <taxon>Lepidosauria</taxon>
        <taxon>Squamata</taxon>
        <taxon>Bifurcata</taxon>
        <taxon>Unidentata</taxon>
        <taxon>Episquamata</taxon>
        <taxon>Toxicofera</taxon>
        <taxon>Serpentes</taxon>
        <taxon>Colubroidea</taxon>
        <taxon>Elapidae</taxon>
        <taxon>Elapinae</taxon>
        <taxon>Micrurus</taxon>
    </lineage>
</organism>
<protein>
    <submittedName>
        <fullName evidence="1">Uncharacterized protein</fullName>
    </submittedName>
</protein>
<name>A0A2D4KZ92_9SAUR</name>
<reference evidence="1" key="2">
    <citation type="submission" date="2017-11" db="EMBL/GenBank/DDBJ databases">
        <title>Coralsnake Venomics: Analyses of Venom Gland Transcriptomes and Proteomes of Six Brazilian Taxa.</title>
        <authorList>
            <person name="Aird S.D."/>
            <person name="Jorge da Silva N."/>
            <person name="Qiu L."/>
            <person name="Villar-Briones A."/>
            <person name="Aparecida-Saddi V."/>
            <person name="Campos-Telles M.P."/>
            <person name="Grau M."/>
            <person name="Mikheyev A.S."/>
        </authorList>
    </citation>
    <scope>NUCLEOTIDE SEQUENCE</scope>
    <source>
        <tissue evidence="1">Venom_gland</tissue>
    </source>
</reference>
<reference evidence="1" key="1">
    <citation type="submission" date="2017-07" db="EMBL/GenBank/DDBJ databases">
        <authorList>
            <person name="Mikheyev A."/>
            <person name="Grau M."/>
        </authorList>
    </citation>
    <scope>NUCLEOTIDE SEQUENCE</scope>
    <source>
        <tissue evidence="1">Venom_gland</tissue>
    </source>
</reference>